<dbReference type="RefSeq" id="XP_016258746.1">
    <property type="nucleotide sequence ID" value="XM_016410939.1"/>
</dbReference>
<evidence type="ECO:0000313" key="8">
    <source>
        <dbReference type="EMBL" id="KIW38530.1"/>
    </source>
</evidence>
<evidence type="ECO:0000256" key="6">
    <source>
        <dbReference type="SAM" id="MobiDB-lite"/>
    </source>
</evidence>
<dbReference type="HOGENOM" id="CLU_016058_0_0_1"/>
<evidence type="ECO:0000256" key="2">
    <source>
        <dbReference type="ARBA" id="ARBA00023015"/>
    </source>
</evidence>
<name>A0A0D2D816_9EURO</name>
<feature type="region of interest" description="Disordered" evidence="6">
    <location>
        <begin position="53"/>
        <end position="146"/>
    </location>
</feature>
<dbReference type="OrthoDB" id="39175at2759"/>
<keyword evidence="5" id="KW-0539">Nucleus</keyword>
<organism evidence="8 9">
    <name type="scientific">Exophiala oligosperma</name>
    <dbReference type="NCBI Taxonomy" id="215243"/>
    <lineage>
        <taxon>Eukaryota</taxon>
        <taxon>Fungi</taxon>
        <taxon>Dikarya</taxon>
        <taxon>Ascomycota</taxon>
        <taxon>Pezizomycotina</taxon>
        <taxon>Eurotiomycetes</taxon>
        <taxon>Chaetothyriomycetidae</taxon>
        <taxon>Chaetothyriales</taxon>
        <taxon>Herpotrichiellaceae</taxon>
        <taxon>Exophiala</taxon>
    </lineage>
</organism>
<keyword evidence="4" id="KW-0804">Transcription</keyword>
<keyword evidence="2" id="KW-0805">Transcription regulation</keyword>
<dbReference type="CDD" id="cd12148">
    <property type="entry name" value="fungal_TF_MHR"/>
    <property type="match status" value="1"/>
</dbReference>
<feature type="compositionally biased region" description="Polar residues" evidence="6">
    <location>
        <begin position="127"/>
        <end position="143"/>
    </location>
</feature>
<feature type="domain" description="Zn(2)-C6 fungal-type" evidence="7">
    <location>
        <begin position="13"/>
        <end position="42"/>
    </location>
</feature>
<reference evidence="8 9" key="1">
    <citation type="submission" date="2015-01" db="EMBL/GenBank/DDBJ databases">
        <title>The Genome Sequence of Exophiala oligosperma CBS72588.</title>
        <authorList>
            <consortium name="The Broad Institute Genomics Platform"/>
            <person name="Cuomo C."/>
            <person name="de Hoog S."/>
            <person name="Gorbushina A."/>
            <person name="Stielow B."/>
            <person name="Teixiera M."/>
            <person name="Abouelleil A."/>
            <person name="Chapman S.B."/>
            <person name="Priest M."/>
            <person name="Young S.K."/>
            <person name="Wortman J."/>
            <person name="Nusbaum C."/>
            <person name="Birren B."/>
        </authorList>
    </citation>
    <scope>NUCLEOTIDE SEQUENCE [LARGE SCALE GENOMIC DNA]</scope>
    <source>
        <strain evidence="8 9">CBS 72588</strain>
    </source>
</reference>
<dbReference type="Pfam" id="PF04082">
    <property type="entry name" value="Fungal_trans"/>
    <property type="match status" value="1"/>
</dbReference>
<evidence type="ECO:0000256" key="3">
    <source>
        <dbReference type="ARBA" id="ARBA00023125"/>
    </source>
</evidence>
<evidence type="ECO:0000256" key="5">
    <source>
        <dbReference type="ARBA" id="ARBA00023242"/>
    </source>
</evidence>
<evidence type="ECO:0000256" key="1">
    <source>
        <dbReference type="ARBA" id="ARBA00022723"/>
    </source>
</evidence>
<evidence type="ECO:0000313" key="9">
    <source>
        <dbReference type="Proteomes" id="UP000053342"/>
    </source>
</evidence>
<gene>
    <name evidence="8" type="ORF">PV06_09486</name>
</gene>
<dbReference type="InterPro" id="IPR050987">
    <property type="entry name" value="AtrR-like"/>
</dbReference>
<dbReference type="InterPro" id="IPR036864">
    <property type="entry name" value="Zn2-C6_fun-type_DNA-bd_sf"/>
</dbReference>
<dbReference type="CDD" id="cd00067">
    <property type="entry name" value="GAL4"/>
    <property type="match status" value="1"/>
</dbReference>
<accession>A0A0D2D816</accession>
<dbReference type="EMBL" id="KN847341">
    <property type="protein sequence ID" value="KIW38530.1"/>
    <property type="molecule type" value="Genomic_DNA"/>
</dbReference>
<evidence type="ECO:0000256" key="4">
    <source>
        <dbReference type="ARBA" id="ARBA00023163"/>
    </source>
</evidence>
<dbReference type="PANTHER" id="PTHR46910">
    <property type="entry name" value="TRANSCRIPTION FACTOR PDR1"/>
    <property type="match status" value="1"/>
</dbReference>
<sequence>MTSQSSGSKCPSACNYCRVKKAKCSGTKPCHNCLSHQEVCWYPVPTARKRKDTDGSLLGQFSHFQPYTYPNKAARPQKSPQRNSTLQPSGAKAPPRPIRPLGNSREGVEAPQPPTSEDHAVPAGASVSRSQHNEQQISVQSESFDMRPEEVTQSVWCQRNPRCGQDDVLNADVCSPEDSLNTAPALISPSTPADQFCGADEGILLDGTASYLPICTQPALDWVSRHIGVPDFASIAKQLTLELMGHDRERAVPAERAIEPDFQTAWAWATAYFETSQDVAFGIIDRSVFEQRLRDHYSTQGSSVRFDSAWYALRNTVYAIGCLSALSRGPYPSAFVEARSQAWRYFENALSVHTELIYARSGMDAVQVMIAMACFSEVLATPALEFMLVSNAVRLAQSKGLHLKARKSWKLSEKEIAFRNTLWWTIYSIDKHLCFRSGRPSAINDKDITIPAPLDRGSGNDCGQSIVSILAKHYQITSQVQARLSSAEVASKGLKELLPVVRDLDKQLREWHDSLPTCFVAQPPYSSVSLPPGVHRYHLGFVTCLYNNTLISIHTVSCYPWHPPGCRNAHDSDILYQRQVSTDILASASREIIVATQSLNLTAACGICVTLYFPLVGLINLFLHVIQHPNLPTTNSDISLMDTIVGHFGYLEYASGSELGANVPRKIVSYAREIVKRGGRTSTSYGSQEVSTNLNRVNNCDTFEASLDYSLPEFLGPDMNELGFEEWSVFFSELVDA</sequence>
<dbReference type="GO" id="GO:0003677">
    <property type="term" value="F:DNA binding"/>
    <property type="evidence" value="ECO:0007669"/>
    <property type="project" value="UniProtKB-KW"/>
</dbReference>
<dbReference type="SMART" id="SM00906">
    <property type="entry name" value="Fungal_trans"/>
    <property type="match status" value="1"/>
</dbReference>
<dbReference type="InterPro" id="IPR007219">
    <property type="entry name" value="XnlR_reg_dom"/>
</dbReference>
<dbReference type="VEuPathDB" id="FungiDB:PV06_09486"/>
<dbReference type="PROSITE" id="PS50048">
    <property type="entry name" value="ZN2_CY6_FUNGAL_2"/>
    <property type="match status" value="1"/>
</dbReference>
<protein>
    <recommendedName>
        <fullName evidence="7">Zn(2)-C6 fungal-type domain-containing protein</fullName>
    </recommendedName>
</protein>
<dbReference type="InterPro" id="IPR001138">
    <property type="entry name" value="Zn2Cys6_DnaBD"/>
</dbReference>
<proteinExistence type="predicted"/>
<dbReference type="SUPFAM" id="SSF57701">
    <property type="entry name" value="Zn2/Cys6 DNA-binding domain"/>
    <property type="match status" value="1"/>
</dbReference>
<dbReference type="PROSITE" id="PS00463">
    <property type="entry name" value="ZN2_CY6_FUNGAL_1"/>
    <property type="match status" value="1"/>
</dbReference>
<keyword evidence="1" id="KW-0479">Metal-binding</keyword>
<dbReference type="Gene3D" id="4.10.240.10">
    <property type="entry name" value="Zn(2)-C6 fungal-type DNA-binding domain"/>
    <property type="match status" value="1"/>
</dbReference>
<dbReference type="SMART" id="SM00066">
    <property type="entry name" value="GAL4"/>
    <property type="match status" value="1"/>
</dbReference>
<dbReference type="STRING" id="215243.A0A0D2D816"/>
<dbReference type="GO" id="GO:0008270">
    <property type="term" value="F:zinc ion binding"/>
    <property type="evidence" value="ECO:0007669"/>
    <property type="project" value="InterPro"/>
</dbReference>
<feature type="compositionally biased region" description="Polar residues" evidence="6">
    <location>
        <begin position="78"/>
        <end position="88"/>
    </location>
</feature>
<dbReference type="AlphaFoldDB" id="A0A0D2D816"/>
<dbReference type="GO" id="GO:0000981">
    <property type="term" value="F:DNA-binding transcription factor activity, RNA polymerase II-specific"/>
    <property type="evidence" value="ECO:0007669"/>
    <property type="project" value="InterPro"/>
</dbReference>
<dbReference type="Pfam" id="PF00172">
    <property type="entry name" value="Zn_clus"/>
    <property type="match status" value="1"/>
</dbReference>
<dbReference type="Proteomes" id="UP000053342">
    <property type="component" value="Unassembled WGS sequence"/>
</dbReference>
<dbReference type="GeneID" id="27361560"/>
<dbReference type="PANTHER" id="PTHR46910:SF25">
    <property type="entry name" value="ABC-TRANSPORTER-REGULATING TRANSCRIPTION FACTOR"/>
    <property type="match status" value="1"/>
</dbReference>
<evidence type="ECO:0000259" key="7">
    <source>
        <dbReference type="PROSITE" id="PS50048"/>
    </source>
</evidence>
<keyword evidence="9" id="KW-1185">Reference proteome</keyword>
<dbReference type="GO" id="GO:0006351">
    <property type="term" value="P:DNA-templated transcription"/>
    <property type="evidence" value="ECO:0007669"/>
    <property type="project" value="InterPro"/>
</dbReference>
<keyword evidence="3" id="KW-0238">DNA-binding</keyword>